<dbReference type="Proteomes" id="UP001432027">
    <property type="component" value="Unassembled WGS sequence"/>
</dbReference>
<dbReference type="AlphaFoldDB" id="A0AAV5UK11"/>
<dbReference type="EMBL" id="BTSX01000006">
    <property type="protein sequence ID" value="GMT07297.1"/>
    <property type="molecule type" value="Genomic_DNA"/>
</dbReference>
<keyword evidence="1" id="KW-0732">Signal</keyword>
<feature type="signal peptide" evidence="1">
    <location>
        <begin position="1"/>
        <end position="17"/>
    </location>
</feature>
<evidence type="ECO:0000313" key="3">
    <source>
        <dbReference type="Proteomes" id="UP001432027"/>
    </source>
</evidence>
<feature type="chain" id="PRO_5044011561" description="C6 domain-containing protein" evidence="1">
    <location>
        <begin position="18"/>
        <end position="109"/>
    </location>
</feature>
<keyword evidence="3" id="KW-1185">Reference proteome</keyword>
<name>A0AAV5UK11_9BILA</name>
<accession>A0AAV5UK11</accession>
<evidence type="ECO:0000313" key="2">
    <source>
        <dbReference type="EMBL" id="GMT07297.1"/>
    </source>
</evidence>
<evidence type="ECO:0000256" key="1">
    <source>
        <dbReference type="SAM" id="SignalP"/>
    </source>
</evidence>
<feature type="non-terminal residue" evidence="2">
    <location>
        <position position="109"/>
    </location>
</feature>
<comment type="caution">
    <text evidence="2">The sequence shown here is derived from an EMBL/GenBank/DDBJ whole genome shotgun (WGS) entry which is preliminary data.</text>
</comment>
<reference evidence="2" key="1">
    <citation type="submission" date="2023-10" db="EMBL/GenBank/DDBJ databases">
        <title>Genome assembly of Pristionchus species.</title>
        <authorList>
            <person name="Yoshida K."/>
            <person name="Sommer R.J."/>
        </authorList>
    </citation>
    <scope>NUCLEOTIDE SEQUENCE</scope>
    <source>
        <strain evidence="2">RS0144</strain>
    </source>
</reference>
<organism evidence="2 3">
    <name type="scientific">Pristionchus entomophagus</name>
    <dbReference type="NCBI Taxonomy" id="358040"/>
    <lineage>
        <taxon>Eukaryota</taxon>
        <taxon>Metazoa</taxon>
        <taxon>Ecdysozoa</taxon>
        <taxon>Nematoda</taxon>
        <taxon>Chromadorea</taxon>
        <taxon>Rhabditida</taxon>
        <taxon>Rhabditina</taxon>
        <taxon>Diplogasteromorpha</taxon>
        <taxon>Diplogasteroidea</taxon>
        <taxon>Neodiplogasteridae</taxon>
        <taxon>Pristionchus</taxon>
    </lineage>
</organism>
<proteinExistence type="predicted"/>
<sequence length="109" mass="11805">MRSFCLLLLMLAAQCGAQIVNCPALIYLDQSNLNSSVPFVVDSTQKAEIVGGINQIKCTPGSQFAHIARGVLYVNDWVMTCSNKKGWIVRKSGDGRDGPYNNVPVGCVK</sequence>
<protein>
    <recommendedName>
        <fullName evidence="4">C6 domain-containing protein</fullName>
    </recommendedName>
</protein>
<evidence type="ECO:0008006" key="4">
    <source>
        <dbReference type="Google" id="ProtNLM"/>
    </source>
</evidence>
<gene>
    <name evidence="2" type="ORF">PENTCL1PPCAC_29471</name>
</gene>